<dbReference type="Pfam" id="PF08676">
    <property type="entry name" value="MutL_C"/>
    <property type="match status" value="1"/>
</dbReference>
<dbReference type="AlphaFoldDB" id="A0A2P2L390"/>
<organism evidence="2">
    <name type="scientific">Rhizophora mucronata</name>
    <name type="common">Asiatic mangrove</name>
    <dbReference type="NCBI Taxonomy" id="61149"/>
    <lineage>
        <taxon>Eukaryota</taxon>
        <taxon>Viridiplantae</taxon>
        <taxon>Streptophyta</taxon>
        <taxon>Embryophyta</taxon>
        <taxon>Tracheophyta</taxon>
        <taxon>Spermatophyta</taxon>
        <taxon>Magnoliopsida</taxon>
        <taxon>eudicotyledons</taxon>
        <taxon>Gunneridae</taxon>
        <taxon>Pentapetalae</taxon>
        <taxon>rosids</taxon>
        <taxon>fabids</taxon>
        <taxon>Malpighiales</taxon>
        <taxon>Rhizophoraceae</taxon>
        <taxon>Rhizophora</taxon>
    </lineage>
</organism>
<dbReference type="GO" id="GO:0005524">
    <property type="term" value="F:ATP binding"/>
    <property type="evidence" value="ECO:0007669"/>
    <property type="project" value="InterPro"/>
</dbReference>
<evidence type="ECO:0000313" key="2">
    <source>
        <dbReference type="EMBL" id="MBX12442.1"/>
    </source>
</evidence>
<dbReference type="InterPro" id="IPR038973">
    <property type="entry name" value="MutL/Mlh/Pms-like"/>
</dbReference>
<reference evidence="2" key="1">
    <citation type="submission" date="2018-02" db="EMBL/GenBank/DDBJ databases">
        <title>Rhizophora mucronata_Transcriptome.</title>
        <authorList>
            <person name="Meera S.P."/>
            <person name="Sreeshan A."/>
            <person name="Augustine A."/>
        </authorList>
    </citation>
    <scope>NUCLEOTIDE SEQUENCE</scope>
    <source>
        <tissue evidence="2">Leaf</tissue>
    </source>
</reference>
<proteinExistence type="predicted"/>
<feature type="domain" description="MutL C-terminal dimerisation" evidence="1">
    <location>
        <begin position="16"/>
        <end position="63"/>
    </location>
</feature>
<dbReference type="GO" id="GO:0032389">
    <property type="term" value="C:MutLalpha complex"/>
    <property type="evidence" value="ECO:0007669"/>
    <property type="project" value="TreeGrafter"/>
</dbReference>
<dbReference type="InterPro" id="IPR037198">
    <property type="entry name" value="MutL_C_sf"/>
</dbReference>
<dbReference type="EMBL" id="GGEC01031958">
    <property type="protein sequence ID" value="MBX12442.1"/>
    <property type="molecule type" value="Transcribed_RNA"/>
</dbReference>
<dbReference type="PANTHER" id="PTHR10073">
    <property type="entry name" value="DNA MISMATCH REPAIR PROTEIN MLH, PMS, MUTL"/>
    <property type="match status" value="1"/>
</dbReference>
<dbReference type="GO" id="GO:0006298">
    <property type="term" value="P:mismatch repair"/>
    <property type="evidence" value="ECO:0007669"/>
    <property type="project" value="InterPro"/>
</dbReference>
<name>A0A2P2L390_RHIMU</name>
<dbReference type="SUPFAM" id="SSF118116">
    <property type="entry name" value="DNA mismatch repair protein MutL"/>
    <property type="match status" value="1"/>
</dbReference>
<evidence type="ECO:0000259" key="1">
    <source>
        <dbReference type="Pfam" id="PF08676"/>
    </source>
</evidence>
<dbReference type="GO" id="GO:0140664">
    <property type="term" value="F:ATP-dependent DNA damage sensor activity"/>
    <property type="evidence" value="ECO:0007669"/>
    <property type="project" value="InterPro"/>
</dbReference>
<accession>A0A2P2L390</accession>
<dbReference type="PANTHER" id="PTHR10073:SF52">
    <property type="entry name" value="MISMATCH REPAIR ENDONUCLEASE PMS2"/>
    <property type="match status" value="1"/>
</dbReference>
<sequence>MHTKQVHYLLCGFLHFFQHAADEKYNFERLCQSTILNQQPLLRPLRLELSPEEEVVASMNMDIIR</sequence>
<protein>
    <recommendedName>
        <fullName evidence="1">MutL C-terminal dimerisation domain-containing protein</fullName>
    </recommendedName>
</protein>
<dbReference type="GO" id="GO:0016887">
    <property type="term" value="F:ATP hydrolysis activity"/>
    <property type="evidence" value="ECO:0007669"/>
    <property type="project" value="InterPro"/>
</dbReference>
<dbReference type="InterPro" id="IPR014790">
    <property type="entry name" value="MutL_C"/>
</dbReference>